<keyword evidence="1" id="KW-0472">Membrane</keyword>
<name>A0AAJ0PCK7_LATCU</name>
<feature type="transmembrane region" description="Helical" evidence="1">
    <location>
        <begin position="28"/>
        <end position="46"/>
    </location>
</feature>
<sequence>MKANLKIPLILFIALCISGLCQLLHQDFFAVLVMLIATISCLIIAFKNRQASGR</sequence>
<evidence type="ECO:0000256" key="1">
    <source>
        <dbReference type="SAM" id="Phobius"/>
    </source>
</evidence>
<keyword evidence="1" id="KW-0812">Transmembrane</keyword>
<protein>
    <submittedName>
        <fullName evidence="2">Uncharacterized protein</fullName>
    </submittedName>
</protein>
<gene>
    <name evidence="2" type="ORF">FC08_GL000607</name>
</gene>
<reference evidence="2 3" key="1">
    <citation type="journal article" date="2015" name="Genome Announc.">
        <title>Expanding the biotechnology potential of lactobacilli through comparative genomics of 213 strains and associated genera.</title>
        <authorList>
            <person name="Sun Z."/>
            <person name="Harris H.M."/>
            <person name="McCann A."/>
            <person name="Guo C."/>
            <person name="Argimon S."/>
            <person name="Zhang W."/>
            <person name="Yang X."/>
            <person name="Jeffery I.B."/>
            <person name="Cooney J.C."/>
            <person name="Kagawa T.F."/>
            <person name="Liu W."/>
            <person name="Song Y."/>
            <person name="Salvetti E."/>
            <person name="Wrobel A."/>
            <person name="Rasinkangas P."/>
            <person name="Parkhill J."/>
            <person name="Rea M.C."/>
            <person name="O'Sullivan O."/>
            <person name="Ritari J."/>
            <person name="Douillard F.P."/>
            <person name="Paul Ross R."/>
            <person name="Yang R."/>
            <person name="Briner A.E."/>
            <person name="Felis G.E."/>
            <person name="de Vos W.M."/>
            <person name="Barrangou R."/>
            <person name="Klaenhammer T.R."/>
            <person name="Caufield P.W."/>
            <person name="Cui Y."/>
            <person name="Zhang H."/>
            <person name="O'Toole P.W."/>
        </authorList>
    </citation>
    <scope>NUCLEOTIDE SEQUENCE [LARGE SCALE GENOMIC DNA]</scope>
    <source>
        <strain evidence="2 3">DSM 20019</strain>
    </source>
</reference>
<dbReference type="EMBL" id="AZDL01000020">
    <property type="protein sequence ID" value="KRK92705.1"/>
    <property type="molecule type" value="Genomic_DNA"/>
</dbReference>
<dbReference type="AlphaFoldDB" id="A0AAJ0PCK7"/>
<evidence type="ECO:0000313" key="2">
    <source>
        <dbReference type="EMBL" id="KRK92705.1"/>
    </source>
</evidence>
<organism evidence="2 3">
    <name type="scientific">Latilactobacillus curvatus JCM 1096 = DSM 20019</name>
    <dbReference type="NCBI Taxonomy" id="1293592"/>
    <lineage>
        <taxon>Bacteria</taxon>
        <taxon>Bacillati</taxon>
        <taxon>Bacillota</taxon>
        <taxon>Bacilli</taxon>
        <taxon>Lactobacillales</taxon>
        <taxon>Lactobacillaceae</taxon>
        <taxon>Latilactobacillus</taxon>
    </lineage>
</organism>
<comment type="caution">
    <text evidence="2">The sequence shown here is derived from an EMBL/GenBank/DDBJ whole genome shotgun (WGS) entry which is preliminary data.</text>
</comment>
<keyword evidence="1" id="KW-1133">Transmembrane helix</keyword>
<proteinExistence type="predicted"/>
<evidence type="ECO:0000313" key="3">
    <source>
        <dbReference type="Proteomes" id="UP000050828"/>
    </source>
</evidence>
<dbReference type="Proteomes" id="UP000050828">
    <property type="component" value="Unassembled WGS sequence"/>
</dbReference>
<accession>A0AAJ0PCK7</accession>